<evidence type="ECO:0000256" key="6">
    <source>
        <dbReference type="ARBA" id="ARBA00022723"/>
    </source>
</evidence>
<dbReference type="GO" id="GO:0004000">
    <property type="term" value="F:adenosine deaminase activity"/>
    <property type="evidence" value="ECO:0007669"/>
    <property type="project" value="TreeGrafter"/>
</dbReference>
<accession>A0A915EIN1</accession>
<evidence type="ECO:0000313" key="11">
    <source>
        <dbReference type="WBParaSite" id="jg64"/>
    </source>
</evidence>
<dbReference type="GO" id="GO:0005829">
    <property type="term" value="C:cytosol"/>
    <property type="evidence" value="ECO:0007669"/>
    <property type="project" value="TreeGrafter"/>
</dbReference>
<comment type="cofactor">
    <cofactor evidence="1">
        <name>Zn(2+)</name>
        <dbReference type="ChEBI" id="CHEBI:29105"/>
    </cofactor>
</comment>
<dbReference type="SUPFAM" id="SSF51556">
    <property type="entry name" value="Metallo-dependent hydrolases"/>
    <property type="match status" value="1"/>
</dbReference>
<keyword evidence="6" id="KW-0479">Metal-binding</keyword>
<dbReference type="EC" id="3.5.4.4" evidence="4"/>
<dbReference type="GO" id="GO:0009897">
    <property type="term" value="C:external side of plasma membrane"/>
    <property type="evidence" value="ECO:0007669"/>
    <property type="project" value="TreeGrafter"/>
</dbReference>
<keyword evidence="7" id="KW-0378">Hydrolase</keyword>
<dbReference type="Gene3D" id="3.20.20.140">
    <property type="entry name" value="Metal-dependent hydrolases"/>
    <property type="match status" value="1"/>
</dbReference>
<evidence type="ECO:0000256" key="2">
    <source>
        <dbReference type="ARBA" id="ARBA00004296"/>
    </source>
</evidence>
<dbReference type="PROSITE" id="PS00485">
    <property type="entry name" value="A_DEAMINASE"/>
    <property type="match status" value="1"/>
</dbReference>
<dbReference type="Pfam" id="PF00962">
    <property type="entry name" value="A_deaminase"/>
    <property type="match status" value="1"/>
</dbReference>
<feature type="domain" description="Adenosine deaminase" evidence="9">
    <location>
        <begin position="3"/>
        <end position="149"/>
    </location>
</feature>
<dbReference type="GO" id="GO:0046103">
    <property type="term" value="P:inosine biosynthetic process"/>
    <property type="evidence" value="ECO:0007669"/>
    <property type="project" value="TreeGrafter"/>
</dbReference>
<dbReference type="AlphaFoldDB" id="A0A915EIN1"/>
<dbReference type="InterPro" id="IPR006330">
    <property type="entry name" value="Ado/ade_deaminase"/>
</dbReference>
<reference evidence="11" key="1">
    <citation type="submission" date="2022-11" db="UniProtKB">
        <authorList>
            <consortium name="WormBaseParasite"/>
        </authorList>
    </citation>
    <scope>IDENTIFICATION</scope>
</reference>
<evidence type="ECO:0000256" key="1">
    <source>
        <dbReference type="ARBA" id="ARBA00001947"/>
    </source>
</evidence>
<evidence type="ECO:0000259" key="9">
    <source>
        <dbReference type="Pfam" id="PF00962"/>
    </source>
</evidence>
<protein>
    <recommendedName>
        <fullName evidence="5">Adenosine deaminase</fullName>
        <ecNumber evidence="4">3.5.4.4</ecNumber>
    </recommendedName>
</protein>
<comment type="subcellular location">
    <subcellularLocation>
        <location evidence="2">Cell membrane</location>
        <topology evidence="2">Peripheral membrane protein</topology>
        <orientation evidence="2">Extracellular side</orientation>
    </subcellularLocation>
</comment>
<sequence length="157" mass="17154">EAARLGINRTAHAGESAGPASVVTAVEVMKVSRIGHGYRLLLDEQAYAKYALPGLIHFEGCPYSSVMTGAVAPDWTVHPMVRWANDNINFSISTDDPTCFDNCMNTEIELASLQIGLSLDQIKKCQLNAAKAAFLPEKEKYELVNLIQQAISSEKKN</sequence>
<dbReference type="GO" id="GO:0060169">
    <property type="term" value="P:negative regulation of adenosine receptor signaling pathway"/>
    <property type="evidence" value="ECO:0007669"/>
    <property type="project" value="TreeGrafter"/>
</dbReference>
<evidence type="ECO:0000256" key="5">
    <source>
        <dbReference type="ARBA" id="ARBA00018099"/>
    </source>
</evidence>
<comment type="similarity">
    <text evidence="3">Belongs to the metallo-dependent hydrolases superfamily. Adenosine and AMP deaminases family.</text>
</comment>
<organism evidence="10 11">
    <name type="scientific">Ditylenchus dipsaci</name>
    <dbReference type="NCBI Taxonomy" id="166011"/>
    <lineage>
        <taxon>Eukaryota</taxon>
        <taxon>Metazoa</taxon>
        <taxon>Ecdysozoa</taxon>
        <taxon>Nematoda</taxon>
        <taxon>Chromadorea</taxon>
        <taxon>Rhabditida</taxon>
        <taxon>Tylenchina</taxon>
        <taxon>Tylenchomorpha</taxon>
        <taxon>Sphaerularioidea</taxon>
        <taxon>Anguinidae</taxon>
        <taxon>Anguininae</taxon>
        <taxon>Ditylenchus</taxon>
    </lineage>
</organism>
<dbReference type="Proteomes" id="UP000887574">
    <property type="component" value="Unplaced"/>
</dbReference>
<dbReference type="PANTHER" id="PTHR11409:SF43">
    <property type="entry name" value="ADENOSINE DEAMINASE"/>
    <property type="match status" value="1"/>
</dbReference>
<dbReference type="GO" id="GO:0009168">
    <property type="term" value="P:purine ribonucleoside monophosphate biosynthetic process"/>
    <property type="evidence" value="ECO:0007669"/>
    <property type="project" value="InterPro"/>
</dbReference>
<dbReference type="GO" id="GO:0006154">
    <property type="term" value="P:adenosine catabolic process"/>
    <property type="evidence" value="ECO:0007669"/>
    <property type="project" value="TreeGrafter"/>
</dbReference>
<evidence type="ECO:0000256" key="3">
    <source>
        <dbReference type="ARBA" id="ARBA00006676"/>
    </source>
</evidence>
<evidence type="ECO:0000256" key="4">
    <source>
        <dbReference type="ARBA" id="ARBA00012784"/>
    </source>
</evidence>
<dbReference type="GO" id="GO:0046872">
    <property type="term" value="F:metal ion binding"/>
    <property type="evidence" value="ECO:0007669"/>
    <property type="project" value="UniProtKB-KW"/>
</dbReference>
<evidence type="ECO:0000256" key="7">
    <source>
        <dbReference type="ARBA" id="ARBA00022801"/>
    </source>
</evidence>
<dbReference type="WBParaSite" id="jg64">
    <property type="protein sequence ID" value="jg64"/>
    <property type="gene ID" value="jg64"/>
</dbReference>
<evidence type="ECO:0000313" key="10">
    <source>
        <dbReference type="Proteomes" id="UP000887574"/>
    </source>
</evidence>
<keyword evidence="10" id="KW-1185">Reference proteome</keyword>
<dbReference type="GO" id="GO:0043103">
    <property type="term" value="P:hypoxanthine salvage"/>
    <property type="evidence" value="ECO:0007669"/>
    <property type="project" value="TreeGrafter"/>
</dbReference>
<dbReference type="PANTHER" id="PTHR11409">
    <property type="entry name" value="ADENOSINE DEAMINASE"/>
    <property type="match status" value="1"/>
</dbReference>
<dbReference type="InterPro" id="IPR001365">
    <property type="entry name" value="A_deaminase_dom"/>
</dbReference>
<proteinExistence type="inferred from homology"/>
<dbReference type="InterPro" id="IPR032466">
    <property type="entry name" value="Metal_Hydrolase"/>
</dbReference>
<name>A0A915EIN1_9BILA</name>
<evidence type="ECO:0000256" key="8">
    <source>
        <dbReference type="ARBA" id="ARBA00022833"/>
    </source>
</evidence>
<keyword evidence="8" id="KW-0862">Zinc</keyword>
<dbReference type="InterPro" id="IPR006650">
    <property type="entry name" value="A/AMP_deam_AS"/>
</dbReference>